<dbReference type="EMBL" id="JARYMX010000007">
    <property type="protein sequence ID" value="KAJ9541476.1"/>
    <property type="molecule type" value="Genomic_DNA"/>
</dbReference>
<reference evidence="1" key="1">
    <citation type="submission" date="2023-03" db="EMBL/GenBank/DDBJ databases">
        <title>Chromosome-scale reference genome and RAD-based genetic map of yellow starthistle (Centaurea solstitialis) reveal putative structural variation and QTLs associated with invader traits.</title>
        <authorList>
            <person name="Reatini B."/>
            <person name="Cang F.A."/>
            <person name="Jiang Q."/>
            <person name="Mckibben M.T.W."/>
            <person name="Barker M.S."/>
            <person name="Rieseberg L.H."/>
            <person name="Dlugosch K.M."/>
        </authorList>
    </citation>
    <scope>NUCLEOTIDE SEQUENCE</scope>
    <source>
        <strain evidence="1">CAN-66</strain>
        <tissue evidence="1">Leaf</tissue>
    </source>
</reference>
<dbReference type="Gene3D" id="3.30.420.10">
    <property type="entry name" value="Ribonuclease H-like superfamily/Ribonuclease H"/>
    <property type="match status" value="1"/>
</dbReference>
<gene>
    <name evidence="1" type="ORF">OSB04_027982</name>
</gene>
<dbReference type="InterPro" id="IPR012337">
    <property type="entry name" value="RNaseH-like_sf"/>
</dbReference>
<name>A0AA38WAQ6_9ASTR</name>
<dbReference type="CDD" id="cd09272">
    <property type="entry name" value="RNase_HI_RT_Ty1"/>
    <property type="match status" value="1"/>
</dbReference>
<dbReference type="SUPFAM" id="SSF53098">
    <property type="entry name" value="Ribonuclease H-like"/>
    <property type="match status" value="1"/>
</dbReference>
<dbReference type="InterPro" id="IPR036397">
    <property type="entry name" value="RNaseH_sf"/>
</dbReference>
<evidence type="ECO:0008006" key="3">
    <source>
        <dbReference type="Google" id="ProtNLM"/>
    </source>
</evidence>
<dbReference type="Proteomes" id="UP001172457">
    <property type="component" value="Chromosome 7"/>
</dbReference>
<dbReference type="InterPro" id="IPR039537">
    <property type="entry name" value="Retrotran_Ty1/copia-like"/>
</dbReference>
<dbReference type="PANTHER" id="PTHR42648">
    <property type="entry name" value="TRANSPOSASE, PUTATIVE-RELATED"/>
    <property type="match status" value="1"/>
</dbReference>
<dbReference type="PANTHER" id="PTHR42648:SF20">
    <property type="entry name" value="RNA-DIRECTED DNA POLYMERASE"/>
    <property type="match status" value="1"/>
</dbReference>
<keyword evidence="2" id="KW-1185">Reference proteome</keyword>
<comment type="caution">
    <text evidence="1">The sequence shown here is derived from an EMBL/GenBank/DDBJ whole genome shotgun (WGS) entry which is preliminary data.</text>
</comment>
<proteinExistence type="predicted"/>
<organism evidence="1 2">
    <name type="scientific">Centaurea solstitialis</name>
    <name type="common">yellow star-thistle</name>
    <dbReference type="NCBI Taxonomy" id="347529"/>
    <lineage>
        <taxon>Eukaryota</taxon>
        <taxon>Viridiplantae</taxon>
        <taxon>Streptophyta</taxon>
        <taxon>Embryophyta</taxon>
        <taxon>Tracheophyta</taxon>
        <taxon>Spermatophyta</taxon>
        <taxon>Magnoliopsida</taxon>
        <taxon>eudicotyledons</taxon>
        <taxon>Gunneridae</taxon>
        <taxon>Pentapetalae</taxon>
        <taxon>asterids</taxon>
        <taxon>campanulids</taxon>
        <taxon>Asterales</taxon>
        <taxon>Asteraceae</taxon>
        <taxon>Carduoideae</taxon>
        <taxon>Cardueae</taxon>
        <taxon>Centaureinae</taxon>
        <taxon>Centaurea</taxon>
    </lineage>
</organism>
<evidence type="ECO:0000313" key="1">
    <source>
        <dbReference type="EMBL" id="KAJ9541476.1"/>
    </source>
</evidence>
<accession>A0AA38WAQ6</accession>
<dbReference type="GO" id="GO:0003676">
    <property type="term" value="F:nucleic acid binding"/>
    <property type="evidence" value="ECO:0007669"/>
    <property type="project" value="InterPro"/>
</dbReference>
<sequence length="506" mass="57420">MVWDWILDWESGFIPLCMFLYPSIPNRNEKESSCAISSIDDFGDEILIPIPSSKANQTWESLGIGFQFPQIPKDSSEPNAPLGFGDSGPNWEKLDGEVGTLVFGSIENIKDEALSMLKTYKAEVENQLDKKIKILRPDRGGEYEFKDFVEFCLNHDIVHQTMAPYTPQQNGVADSEMLSMPLCGHNVTTMRMQVYTDTGIATRKLPSYKRMKVWGCLVKVQVPLPKRTKLGPKTIGCVYLGPIRNNVAYRFLVYKSNVEDIHNNTILESIEAEFFEYIFPYKDKKKPLILGKGDAMDSSEAPYWKETIQSEIDSIVQNNTWKLVDRPSDVILSKEISRDPNGYTLTQSHYVEKVLRKFGHYDDRPAVTPFDPSSQLKINQGDSASQLEYTQHLPVLEGYCDANWISNHSESKSTSVYVFTLRGAAVSWKSSKQTMNTRSTMEDEFVSLDKATEEAEWLKSFLEGISLWPKPVTAISIHCDSMVTLKEQKIKFTTTNRETSDVATKP</sequence>
<evidence type="ECO:0000313" key="2">
    <source>
        <dbReference type="Proteomes" id="UP001172457"/>
    </source>
</evidence>
<dbReference type="AlphaFoldDB" id="A0AA38WAQ6"/>
<protein>
    <recommendedName>
        <fullName evidence="3">Integrase catalytic domain-containing protein</fullName>
    </recommendedName>
</protein>